<dbReference type="CDD" id="cd07572">
    <property type="entry name" value="nit"/>
    <property type="match status" value="1"/>
</dbReference>
<dbReference type="Gene3D" id="3.60.110.10">
    <property type="entry name" value="Carbon-nitrogen hydrolase"/>
    <property type="match status" value="1"/>
</dbReference>
<keyword evidence="5" id="KW-1185">Reference proteome</keyword>
<protein>
    <submittedName>
        <fullName evidence="4">2-oxoglutaramate amidase</fullName>
        <ecNumber evidence="4">3.5.1.111</ecNumber>
    </submittedName>
</protein>
<dbReference type="PROSITE" id="PS50263">
    <property type="entry name" value="CN_HYDROLASE"/>
    <property type="match status" value="1"/>
</dbReference>
<dbReference type="InterPro" id="IPR036526">
    <property type="entry name" value="C-N_Hydrolase_sf"/>
</dbReference>
<proteinExistence type="inferred from homology"/>
<evidence type="ECO:0000259" key="3">
    <source>
        <dbReference type="PROSITE" id="PS50263"/>
    </source>
</evidence>
<comment type="similarity">
    <text evidence="1">Belongs to the carbon-nitrogen hydrolase superfamily. NIT1/NIT2 family.</text>
</comment>
<keyword evidence="2 4" id="KW-0378">Hydrolase</keyword>
<dbReference type="SUPFAM" id="SSF56317">
    <property type="entry name" value="Carbon-nitrogen hydrolase"/>
    <property type="match status" value="1"/>
</dbReference>
<dbReference type="Proteomes" id="UP000193570">
    <property type="component" value="Unassembled WGS sequence"/>
</dbReference>
<dbReference type="AlphaFoldDB" id="A0A1X6ZPB7"/>
<dbReference type="InterPro" id="IPR001110">
    <property type="entry name" value="UPF0012_CS"/>
</dbReference>
<dbReference type="Pfam" id="PF00795">
    <property type="entry name" value="CN_hydrolase"/>
    <property type="match status" value="1"/>
</dbReference>
<evidence type="ECO:0000313" key="4">
    <source>
        <dbReference type="EMBL" id="SLN57600.1"/>
    </source>
</evidence>
<evidence type="ECO:0000313" key="5">
    <source>
        <dbReference type="Proteomes" id="UP000193570"/>
    </source>
</evidence>
<dbReference type="InterPro" id="IPR003010">
    <property type="entry name" value="C-N_Hydrolase"/>
</dbReference>
<evidence type="ECO:0000256" key="1">
    <source>
        <dbReference type="ARBA" id="ARBA00010613"/>
    </source>
</evidence>
<dbReference type="GO" id="GO:0106008">
    <property type="term" value="F:2-oxoglutaramate amidase activity"/>
    <property type="evidence" value="ECO:0007669"/>
    <property type="project" value="UniProtKB-EC"/>
</dbReference>
<organism evidence="4 5">
    <name type="scientific">Roseivivax jejudonensis</name>
    <dbReference type="NCBI Taxonomy" id="1529041"/>
    <lineage>
        <taxon>Bacteria</taxon>
        <taxon>Pseudomonadati</taxon>
        <taxon>Pseudomonadota</taxon>
        <taxon>Alphaproteobacteria</taxon>
        <taxon>Rhodobacterales</taxon>
        <taxon>Roseobacteraceae</taxon>
        <taxon>Roseivivax</taxon>
    </lineage>
</organism>
<dbReference type="InterPro" id="IPR045254">
    <property type="entry name" value="Nit1/2_C-N_Hydrolase"/>
</dbReference>
<reference evidence="4 5" key="1">
    <citation type="submission" date="2017-03" db="EMBL/GenBank/DDBJ databases">
        <authorList>
            <person name="Afonso C.L."/>
            <person name="Miller P.J."/>
            <person name="Scott M.A."/>
            <person name="Spackman E."/>
            <person name="Goraichik I."/>
            <person name="Dimitrov K.M."/>
            <person name="Suarez D.L."/>
            <person name="Swayne D.E."/>
        </authorList>
    </citation>
    <scope>NUCLEOTIDE SEQUENCE [LARGE SCALE GENOMIC DNA]</scope>
    <source>
        <strain evidence="4 5">CECT 8625</strain>
    </source>
</reference>
<dbReference type="RefSeq" id="WP_085792566.1">
    <property type="nucleotide sequence ID" value="NZ_FWFK01000005.1"/>
</dbReference>
<dbReference type="PANTHER" id="PTHR23088:SF27">
    <property type="entry name" value="DEAMINATED GLUTATHIONE AMIDASE"/>
    <property type="match status" value="1"/>
</dbReference>
<dbReference type="EC" id="3.5.1.111" evidence="4"/>
<dbReference type="PROSITE" id="PS01227">
    <property type="entry name" value="UPF0012"/>
    <property type="match status" value="1"/>
</dbReference>
<name>A0A1X6ZPB7_9RHOB</name>
<accession>A0A1X6ZPB7</accession>
<dbReference type="OrthoDB" id="9811121at2"/>
<sequence>MTRAALIQLTSSDDPAANIATVRDVLRDAVADGAAFVLTPEVTNCVSASRTHQREVLRREGEDPTLAMLREEAARAGIWCLAGSLALQADPPEERFVNRSLLIGPAGEIAARYDKMHMFDVQVSETETYRESAGYAPGDRAVIADTPFGRIGLTICYDVRFPYLYRALAQAGADILTVPSAFSPATGPMHWEPLLRARAIECGAWVLAPAQTGAHEAARGRRRETWGHSLAVSPWGEVVADGGTAPGTTFVEIDRAAVDDARAKIPALTHDRAFTGP</sequence>
<dbReference type="EMBL" id="FWFK01000005">
    <property type="protein sequence ID" value="SLN57600.1"/>
    <property type="molecule type" value="Genomic_DNA"/>
</dbReference>
<gene>
    <name evidence="4" type="ORF">ROJ8625_02880</name>
</gene>
<dbReference type="PANTHER" id="PTHR23088">
    <property type="entry name" value="NITRILASE-RELATED"/>
    <property type="match status" value="1"/>
</dbReference>
<evidence type="ECO:0000256" key="2">
    <source>
        <dbReference type="ARBA" id="ARBA00022801"/>
    </source>
</evidence>
<feature type="domain" description="CN hydrolase" evidence="3">
    <location>
        <begin position="2"/>
        <end position="255"/>
    </location>
</feature>